<dbReference type="GO" id="GO:0090730">
    <property type="term" value="C:Las1 complex"/>
    <property type="evidence" value="ECO:0007669"/>
    <property type="project" value="InterPro"/>
</dbReference>
<evidence type="ECO:0000256" key="1">
    <source>
        <dbReference type="SAM" id="MobiDB-lite"/>
    </source>
</evidence>
<feature type="region of interest" description="Disordered" evidence="1">
    <location>
        <begin position="294"/>
        <end position="327"/>
    </location>
</feature>
<feature type="compositionally biased region" description="Basic and acidic residues" evidence="1">
    <location>
        <begin position="563"/>
        <end position="572"/>
    </location>
</feature>
<organism evidence="2">
    <name type="scientific">Chaetoceros debilis</name>
    <dbReference type="NCBI Taxonomy" id="122233"/>
    <lineage>
        <taxon>Eukaryota</taxon>
        <taxon>Sar</taxon>
        <taxon>Stramenopiles</taxon>
        <taxon>Ochrophyta</taxon>
        <taxon>Bacillariophyta</taxon>
        <taxon>Coscinodiscophyceae</taxon>
        <taxon>Chaetocerotophycidae</taxon>
        <taxon>Chaetocerotales</taxon>
        <taxon>Chaetocerotaceae</taxon>
        <taxon>Chaetoceros</taxon>
    </lineage>
</organism>
<feature type="compositionally biased region" description="Low complexity" evidence="1">
    <location>
        <begin position="311"/>
        <end position="323"/>
    </location>
</feature>
<accession>A0A7S3Q4E1</accession>
<protein>
    <recommendedName>
        <fullName evidence="3">Las1-like protein</fullName>
    </recommendedName>
</protein>
<feature type="region of interest" description="Disordered" evidence="1">
    <location>
        <begin position="548"/>
        <end position="579"/>
    </location>
</feature>
<reference evidence="2" key="1">
    <citation type="submission" date="2021-01" db="EMBL/GenBank/DDBJ databases">
        <authorList>
            <person name="Corre E."/>
            <person name="Pelletier E."/>
            <person name="Niang G."/>
            <person name="Scheremetjew M."/>
            <person name="Finn R."/>
            <person name="Kale V."/>
            <person name="Holt S."/>
            <person name="Cochrane G."/>
            <person name="Meng A."/>
            <person name="Brown T."/>
            <person name="Cohen L."/>
        </authorList>
    </citation>
    <scope>NUCLEOTIDE SEQUENCE</scope>
    <source>
        <strain evidence="2">MM31A-1</strain>
    </source>
</reference>
<evidence type="ECO:0000313" key="2">
    <source>
        <dbReference type="EMBL" id="CAE0465315.1"/>
    </source>
</evidence>
<dbReference type="InterPro" id="IPR007174">
    <property type="entry name" value="Las1"/>
</dbReference>
<dbReference type="PANTHER" id="PTHR15002">
    <property type="entry name" value="RIBOSOMAL BIOGENESIS PROTEIN LAS1L"/>
    <property type="match status" value="1"/>
</dbReference>
<name>A0A7S3Q4E1_9STRA</name>
<dbReference type="GO" id="GO:0004519">
    <property type="term" value="F:endonuclease activity"/>
    <property type="evidence" value="ECO:0007669"/>
    <property type="project" value="InterPro"/>
</dbReference>
<feature type="compositionally biased region" description="Acidic residues" evidence="1">
    <location>
        <begin position="251"/>
        <end position="263"/>
    </location>
</feature>
<gene>
    <name evidence="2" type="ORF">CDEB00056_LOCUS10156</name>
</gene>
<proteinExistence type="predicted"/>
<dbReference type="AlphaFoldDB" id="A0A7S3Q4E1"/>
<dbReference type="EMBL" id="HBIO01013046">
    <property type="protein sequence ID" value="CAE0465315.1"/>
    <property type="molecule type" value="Transcribed_RNA"/>
</dbReference>
<dbReference type="PANTHER" id="PTHR15002:SF0">
    <property type="entry name" value="RIBOSOMAL BIOGENESIS PROTEIN LAS1L"/>
    <property type="match status" value="1"/>
</dbReference>
<dbReference type="Pfam" id="PF04031">
    <property type="entry name" value="Las1"/>
    <property type="match status" value="1"/>
</dbReference>
<evidence type="ECO:0008006" key="3">
    <source>
        <dbReference type="Google" id="ProtNLM"/>
    </source>
</evidence>
<dbReference type="GO" id="GO:0000460">
    <property type="term" value="P:maturation of 5.8S rRNA"/>
    <property type="evidence" value="ECO:0007669"/>
    <property type="project" value="TreeGrafter"/>
</dbReference>
<feature type="region of interest" description="Disordered" evidence="1">
    <location>
        <begin position="242"/>
        <end position="277"/>
    </location>
</feature>
<sequence length="645" mass="73265">MEGTSKKTSKCKCKSSLPEKHLHRIKNRTRSTPWYSPSEFDYVGRCLSRASSLFANSSDNEKLEKNICPLDDDAYNELVYGIDQVSRWRKRAENSRLPIHIDASACLADVLLQDATHQLQKMTQEEYIAAAPMSLRLSYASLIIRAVNGIADAMQKNRAINGSSVSHLCSKVNLPMWIVDLRHDSSHNELPSLSALRLGAKVLLNFLMDKYWSLLEQQRVVWSEHASSLLMECKKALKTLDRHNTTQKSETEDDDDDYPADEEGLSREEEKEEDANGGDIYGAYSIFANNAKKENDEIRKKKSNHQRKTSRNTSRNSSRLSSLEGRTPRQCLNELSKTIPMDIGVNIVTSYLVHGGTGDAPDQRGILIPGSQLTFPETIESARKIRERYSLIIIVFASKWPGFVHALFVNLIEFILDLENIDILSTDANLRQAQDEGRQRKLYFLIQWVFYLLSNEFYYFLTWHDLTFNGSRNMRQRPKEKWSQDLYDLMEKNAPLSVLKKAQLPLNSICDRCILEGRGDTSKHIVTKVRSILGNDRVRGLFVDHKKEGNKRPREASVASSANDEKRVKRSEDEGEGEEILSLEHFENMLSGDGEEEAIINGDDEVENDEADAMKEIPAGDIIKPWSMCTSWDACEIGTIPGYAS</sequence>
<feature type="compositionally biased region" description="Basic residues" evidence="1">
    <location>
        <begin position="300"/>
        <end position="310"/>
    </location>
</feature>
<dbReference type="GO" id="GO:0030687">
    <property type="term" value="C:preribosome, large subunit precursor"/>
    <property type="evidence" value="ECO:0007669"/>
    <property type="project" value="TreeGrafter"/>
</dbReference>
<dbReference type="GO" id="GO:0000470">
    <property type="term" value="P:maturation of LSU-rRNA"/>
    <property type="evidence" value="ECO:0007669"/>
    <property type="project" value="TreeGrafter"/>
</dbReference>